<dbReference type="Gene3D" id="3.40.50.1000">
    <property type="entry name" value="HAD superfamily/HAD-like"/>
    <property type="match status" value="1"/>
</dbReference>
<evidence type="ECO:0000313" key="5">
    <source>
        <dbReference type="EMBL" id="QIB33753.1"/>
    </source>
</evidence>
<comment type="catalytic activity">
    <reaction evidence="1">
        <text>2-phosphoglycolate + H2O = glycolate + phosphate</text>
        <dbReference type="Rhea" id="RHEA:14369"/>
        <dbReference type="ChEBI" id="CHEBI:15377"/>
        <dbReference type="ChEBI" id="CHEBI:29805"/>
        <dbReference type="ChEBI" id="CHEBI:43474"/>
        <dbReference type="ChEBI" id="CHEBI:58033"/>
        <dbReference type="EC" id="3.1.3.18"/>
    </reaction>
</comment>
<sequence length="240" mass="25706">MNALRAILFDKDGTLVDFDRTWGPAAGAVMERLAQRDAAALAQLHAVSHYLPAQRRFLQTSPLIAGSSRQYGPLWAEVLGRPADPDFFQEMDRLFTEEGRRFLTPIGSPASTIARLHRTGLPLGIATNDAEANARLQIELLGIGGFMSAVYGYDSGHGPKPAPGMVEAFCELTGVPPHEVALVGDTRHDLDTARAAGARAILVRCGPGPVDDFAGEADLVVDDVEALVDLIFSDAREMAS</sequence>
<dbReference type="PRINTS" id="PR00413">
    <property type="entry name" value="HADHALOGNASE"/>
</dbReference>
<protein>
    <recommendedName>
        <fullName evidence="4">phosphoglycolate phosphatase</fullName>
        <ecNumber evidence="4">3.1.3.18</ecNumber>
    </recommendedName>
</protein>
<dbReference type="Pfam" id="PF00702">
    <property type="entry name" value="Hydrolase"/>
    <property type="match status" value="1"/>
</dbReference>
<dbReference type="PANTHER" id="PTHR43434">
    <property type="entry name" value="PHOSPHOGLYCOLATE PHOSPHATASE"/>
    <property type="match status" value="1"/>
</dbReference>
<dbReference type="EC" id="3.1.3.18" evidence="4"/>
<evidence type="ECO:0000256" key="4">
    <source>
        <dbReference type="ARBA" id="ARBA00013078"/>
    </source>
</evidence>
<evidence type="ECO:0000256" key="2">
    <source>
        <dbReference type="ARBA" id="ARBA00004818"/>
    </source>
</evidence>
<dbReference type="InterPro" id="IPR036412">
    <property type="entry name" value="HAD-like_sf"/>
</dbReference>
<dbReference type="GO" id="GO:0008967">
    <property type="term" value="F:phosphoglycolate phosphatase activity"/>
    <property type="evidence" value="ECO:0007669"/>
    <property type="project" value="UniProtKB-EC"/>
</dbReference>
<dbReference type="GO" id="GO:0006281">
    <property type="term" value="P:DNA repair"/>
    <property type="evidence" value="ECO:0007669"/>
    <property type="project" value="TreeGrafter"/>
</dbReference>
<dbReference type="EMBL" id="CP048630">
    <property type="protein sequence ID" value="QIB33753.1"/>
    <property type="molecule type" value="Genomic_DNA"/>
</dbReference>
<dbReference type="NCBIfam" id="TIGR01549">
    <property type="entry name" value="HAD-SF-IA-v1"/>
    <property type="match status" value="1"/>
</dbReference>
<dbReference type="Proteomes" id="UP000464751">
    <property type="component" value="Chromosome"/>
</dbReference>
<comment type="similarity">
    <text evidence="3">Belongs to the HAD-like hydrolase superfamily. CbbY/CbbZ/Gph/YieH family.</text>
</comment>
<reference evidence="5 6" key="1">
    <citation type="submission" date="2020-02" db="EMBL/GenBank/DDBJ databases">
        <authorList>
            <person name="Li G."/>
        </authorList>
    </citation>
    <scope>NUCLEOTIDE SEQUENCE [LARGE SCALE GENOMIC DNA]</scope>
    <source>
        <strain evidence="5 6">DSM 102029</strain>
    </source>
</reference>
<dbReference type="RefSeq" id="WP_163074848.1">
    <property type="nucleotide sequence ID" value="NZ_CP048630.1"/>
</dbReference>
<keyword evidence="5" id="KW-0378">Hydrolase</keyword>
<dbReference type="Gene3D" id="1.10.150.240">
    <property type="entry name" value="Putative phosphatase, domain 2"/>
    <property type="match status" value="1"/>
</dbReference>
<dbReference type="KEGG" id="apra:G3A50_08595"/>
<proteinExistence type="inferred from homology"/>
<dbReference type="InterPro" id="IPR050155">
    <property type="entry name" value="HAD-like_hydrolase_sf"/>
</dbReference>
<evidence type="ECO:0000256" key="3">
    <source>
        <dbReference type="ARBA" id="ARBA00006171"/>
    </source>
</evidence>
<gene>
    <name evidence="5" type="ORF">G3A50_08595</name>
</gene>
<accession>A0A6P1YNG0</accession>
<dbReference type="AlphaFoldDB" id="A0A6P1YNG0"/>
<keyword evidence="6" id="KW-1185">Reference proteome</keyword>
<dbReference type="SFLD" id="SFLDG01129">
    <property type="entry name" value="C1.5:_HAD__Beta-PGM__Phosphata"/>
    <property type="match status" value="1"/>
</dbReference>
<dbReference type="InterPro" id="IPR023198">
    <property type="entry name" value="PGP-like_dom2"/>
</dbReference>
<name>A0A6P1YNG0_9HYPH</name>
<dbReference type="SFLD" id="SFLDS00003">
    <property type="entry name" value="Haloacid_Dehalogenase"/>
    <property type="match status" value="1"/>
</dbReference>
<comment type="pathway">
    <text evidence="2">Organic acid metabolism; glycolate biosynthesis; glycolate from 2-phosphoglycolate: step 1/1.</text>
</comment>
<dbReference type="PANTHER" id="PTHR43434:SF1">
    <property type="entry name" value="PHOSPHOGLYCOLATE PHOSPHATASE"/>
    <property type="match status" value="1"/>
</dbReference>
<evidence type="ECO:0000313" key="6">
    <source>
        <dbReference type="Proteomes" id="UP000464751"/>
    </source>
</evidence>
<evidence type="ECO:0000256" key="1">
    <source>
        <dbReference type="ARBA" id="ARBA00000830"/>
    </source>
</evidence>
<dbReference type="InterPro" id="IPR006439">
    <property type="entry name" value="HAD-SF_hydro_IA"/>
</dbReference>
<dbReference type="InterPro" id="IPR023214">
    <property type="entry name" value="HAD_sf"/>
</dbReference>
<dbReference type="SUPFAM" id="SSF56784">
    <property type="entry name" value="HAD-like"/>
    <property type="match status" value="1"/>
</dbReference>
<organism evidence="5 6">
    <name type="scientific">Ancylobacter pratisalsi</name>
    <dbReference type="NCBI Taxonomy" id="1745854"/>
    <lineage>
        <taxon>Bacteria</taxon>
        <taxon>Pseudomonadati</taxon>
        <taxon>Pseudomonadota</taxon>
        <taxon>Alphaproteobacteria</taxon>
        <taxon>Hyphomicrobiales</taxon>
        <taxon>Xanthobacteraceae</taxon>
        <taxon>Ancylobacter</taxon>
    </lineage>
</organism>